<proteinExistence type="predicted"/>
<organism evidence="1 2">
    <name type="scientific">Arachnia propionica</name>
    <dbReference type="NCBI Taxonomy" id="1750"/>
    <lineage>
        <taxon>Bacteria</taxon>
        <taxon>Bacillati</taxon>
        <taxon>Actinomycetota</taxon>
        <taxon>Actinomycetes</taxon>
        <taxon>Propionibacteriales</taxon>
        <taxon>Propionibacteriaceae</taxon>
        <taxon>Arachnia</taxon>
    </lineage>
</organism>
<evidence type="ECO:0000313" key="1">
    <source>
        <dbReference type="EMBL" id="RRD49890.1"/>
    </source>
</evidence>
<evidence type="ECO:0008006" key="3">
    <source>
        <dbReference type="Google" id="ProtNLM"/>
    </source>
</evidence>
<accession>A0A3P1WWU7</accession>
<sequence>MNALISAATLPGVRIQRDDFLRRTLSRHCTPEQVEAAVATTPARAGLTPALVERLAKEAVRQEATRVSAISAAAGVPGGFAVLGTAGLDMAQNLAHVLRVSQKLAYLHGWPDFFDGEEFDDATKGVLTLFTGVMFGAHGAAQGVTKLSALIATRVVTELPKRVLGRSTLYPLIRRIATQLGVRMSKEVFAKGVSKIVPVIGGVVSGGLTLATFWPMASRLRRHLAGLDLARAETPTH</sequence>
<dbReference type="EMBL" id="RQYT01000011">
    <property type="protein sequence ID" value="RRD49890.1"/>
    <property type="molecule type" value="Genomic_DNA"/>
</dbReference>
<dbReference type="Proteomes" id="UP000280935">
    <property type="component" value="Unassembled WGS sequence"/>
</dbReference>
<comment type="caution">
    <text evidence="1">The sequence shown here is derived from an EMBL/GenBank/DDBJ whole genome shotgun (WGS) entry which is preliminary data.</text>
</comment>
<gene>
    <name evidence="1" type="ORF">EII35_06890</name>
</gene>
<dbReference type="OrthoDB" id="306887at2"/>
<reference evidence="1 2" key="1">
    <citation type="submission" date="2018-11" db="EMBL/GenBank/DDBJ databases">
        <title>Genomes From Bacteria Associated with the Canine Oral Cavity: a Test Case for Automated Genome-Based Taxonomic Assignment.</title>
        <authorList>
            <person name="Coil D.A."/>
            <person name="Jospin G."/>
            <person name="Darling A.E."/>
            <person name="Wallis C."/>
            <person name="Davis I.J."/>
            <person name="Harris S."/>
            <person name="Eisen J.A."/>
            <person name="Holcombe L.J."/>
            <person name="O'Flynn C."/>
        </authorList>
    </citation>
    <scope>NUCLEOTIDE SEQUENCE [LARGE SCALE GENOMIC DNA]</scope>
    <source>
        <strain evidence="1 2">OH2822_COT-296</strain>
    </source>
</reference>
<name>A0A3P1WWU7_9ACTN</name>
<dbReference type="AlphaFoldDB" id="A0A3P1WWU7"/>
<protein>
    <recommendedName>
        <fullName evidence="3">EcsC family protein</fullName>
    </recommendedName>
</protein>
<evidence type="ECO:0000313" key="2">
    <source>
        <dbReference type="Proteomes" id="UP000280935"/>
    </source>
</evidence>